<keyword evidence="2" id="KW-0812">Transmembrane</keyword>
<feature type="transmembrane region" description="Helical" evidence="2">
    <location>
        <begin position="160"/>
        <end position="183"/>
    </location>
</feature>
<organism evidence="4 5">
    <name type="scientific">Moniliophthora roreri</name>
    <name type="common">Frosty pod rot fungus</name>
    <name type="synonym">Monilia roreri</name>
    <dbReference type="NCBI Taxonomy" id="221103"/>
    <lineage>
        <taxon>Eukaryota</taxon>
        <taxon>Fungi</taxon>
        <taxon>Dikarya</taxon>
        <taxon>Basidiomycota</taxon>
        <taxon>Agaricomycotina</taxon>
        <taxon>Agaricomycetes</taxon>
        <taxon>Agaricomycetidae</taxon>
        <taxon>Agaricales</taxon>
        <taxon>Marasmiineae</taxon>
        <taxon>Marasmiaceae</taxon>
        <taxon>Moniliophthora</taxon>
    </lineage>
</organism>
<keyword evidence="2" id="KW-1133">Transmembrane helix</keyword>
<sequence>MGPQPAIELSSFPQKPKEVKDNQEHENVQNVAHNSPSTNDSREQDEVAQPTSIPDKDKDKDEDERPKVEDSWKALLKVVEKHDQNMVGKWKDDLDTSLIFGGLFSVVAAGFTIESYRWLSEDPEDSTVTLLTQISQQLRDPNANITLPDPKAFHPDTSLVLINILWFLSLILALISGLLALLCKQWLREHAQSTWIVTQTAATEVSLRQLRRDSLGKWHVPQFIQSTSILLQGALLLFFAGIILLAWTLNSALFIVCLTICGLGAWFYIITTFLPFLTEILADARQRISGALSFRFINPYKSPQAWAMYHLCCWMIRWAIPFIGPFLEKRGYNWRTAVEPAPNWSLSDMRVLTAFDGNPPPFNINLYELRALNWATKMLQNSPSMLPHLQNIISSLSLSPLIIMTGILNYWTLAMWEEFTPEDVQEEFKDSTKFKITRHKGLGWYTTVSRAPKLDPMLVSTVGSRTLFFYQHWFHLVDNIDTTTIRELDVLYDSITRFQQLGLSESINALRNPITDFQQSGLPEDIDVLRRSMTPFQQSKLLKAIDILYDLRTHFQQPGLPEVISALQNSIEHFKQPEFQEDINAISDSMARFKEPVLLTIIDALRSLITHFEQPGLHSKRSRLLDDIDTLITGFLNDINPLHDSLTRFKQLGRLKVMDVLRNSISHFQQLEFPEAIGLRFFVPFPIASKLWSHPNPEVQKKSLFLLKFYEEGWNAYPGPEEPGDERLAFVAALIKHLKQGNEGNRSILLTSTRGKNFIRVIHNRIFHGLHEARDPASDGNHRQTLIKEWQEATSQVRFISSSDDTPGRARQSFDIRYSTDTNSPSNTADDNSHPSPSNEMGVQADTSNVAG</sequence>
<dbReference type="EMBL" id="LATX01002051">
    <property type="protein sequence ID" value="KTB34672.1"/>
    <property type="molecule type" value="Genomic_DNA"/>
</dbReference>
<dbReference type="eggNOG" id="ENOG502SN69">
    <property type="taxonomic scope" value="Eukaryota"/>
</dbReference>
<evidence type="ECO:0000313" key="5">
    <source>
        <dbReference type="Proteomes" id="UP000054988"/>
    </source>
</evidence>
<accession>A0A0W0FE90</accession>
<keyword evidence="2" id="KW-0472">Membrane</keyword>
<evidence type="ECO:0000259" key="3">
    <source>
        <dbReference type="Pfam" id="PF20153"/>
    </source>
</evidence>
<feature type="compositionally biased region" description="Basic and acidic residues" evidence="1">
    <location>
        <begin position="54"/>
        <end position="69"/>
    </location>
</feature>
<proteinExistence type="predicted"/>
<name>A0A0W0FE90_MONRR</name>
<feature type="compositionally biased region" description="Basic and acidic residues" evidence="1">
    <location>
        <begin position="15"/>
        <end position="27"/>
    </location>
</feature>
<evidence type="ECO:0000256" key="2">
    <source>
        <dbReference type="SAM" id="Phobius"/>
    </source>
</evidence>
<gene>
    <name evidence="4" type="ORF">WG66_12744</name>
</gene>
<feature type="region of interest" description="Disordered" evidence="1">
    <location>
        <begin position="1"/>
        <end position="69"/>
    </location>
</feature>
<feature type="domain" description="DUF6535" evidence="3">
    <location>
        <begin position="72"/>
        <end position="248"/>
    </location>
</feature>
<feature type="region of interest" description="Disordered" evidence="1">
    <location>
        <begin position="799"/>
        <end position="852"/>
    </location>
</feature>
<dbReference type="Pfam" id="PF20153">
    <property type="entry name" value="DUF6535"/>
    <property type="match status" value="1"/>
</dbReference>
<feature type="transmembrane region" description="Helical" evidence="2">
    <location>
        <begin position="229"/>
        <end position="247"/>
    </location>
</feature>
<evidence type="ECO:0000256" key="1">
    <source>
        <dbReference type="SAM" id="MobiDB-lite"/>
    </source>
</evidence>
<feature type="transmembrane region" description="Helical" evidence="2">
    <location>
        <begin position="392"/>
        <end position="411"/>
    </location>
</feature>
<feature type="compositionally biased region" description="Polar residues" evidence="1">
    <location>
        <begin position="819"/>
        <end position="852"/>
    </location>
</feature>
<dbReference type="AlphaFoldDB" id="A0A0W0FE90"/>
<comment type="caution">
    <text evidence="4">The sequence shown here is derived from an EMBL/GenBank/DDBJ whole genome shotgun (WGS) entry which is preliminary data.</text>
</comment>
<protein>
    <recommendedName>
        <fullName evidence="3">DUF6535 domain-containing protein</fullName>
    </recommendedName>
</protein>
<dbReference type="Proteomes" id="UP000054988">
    <property type="component" value="Unassembled WGS sequence"/>
</dbReference>
<evidence type="ECO:0000313" key="4">
    <source>
        <dbReference type="EMBL" id="KTB34672.1"/>
    </source>
</evidence>
<dbReference type="InterPro" id="IPR045338">
    <property type="entry name" value="DUF6535"/>
</dbReference>
<feature type="compositionally biased region" description="Polar residues" evidence="1">
    <location>
        <begin position="28"/>
        <end position="39"/>
    </location>
</feature>
<reference evidence="4 5" key="1">
    <citation type="submission" date="2015-12" db="EMBL/GenBank/DDBJ databases">
        <title>Draft genome sequence of Moniliophthora roreri, the causal agent of frosty pod rot of cacao.</title>
        <authorList>
            <person name="Aime M.C."/>
            <person name="Diaz-Valderrama J.R."/>
            <person name="Kijpornyongpan T."/>
            <person name="Phillips-Mora W."/>
        </authorList>
    </citation>
    <scope>NUCLEOTIDE SEQUENCE [LARGE SCALE GENOMIC DNA]</scope>
    <source>
        <strain evidence="4 5">MCA 2952</strain>
    </source>
</reference>
<feature type="transmembrane region" description="Helical" evidence="2">
    <location>
        <begin position="253"/>
        <end position="277"/>
    </location>
</feature>